<dbReference type="AlphaFoldDB" id="A0A285UUQ5"/>
<dbReference type="RefSeq" id="WP_141402099.1">
    <property type="nucleotide sequence ID" value="NZ_OBQD01000016.1"/>
</dbReference>
<dbReference type="OrthoDB" id="580983at2"/>
<accession>A0A285UUQ5</accession>
<proteinExistence type="predicted"/>
<evidence type="ECO:0000313" key="1">
    <source>
        <dbReference type="EMBL" id="SOC45549.1"/>
    </source>
</evidence>
<dbReference type="InterPro" id="IPR036525">
    <property type="entry name" value="Tubulin/FtsZ_GTPase_sf"/>
</dbReference>
<dbReference type="Proteomes" id="UP000219167">
    <property type="component" value="Unassembled WGS sequence"/>
</dbReference>
<dbReference type="Gene3D" id="3.40.50.1440">
    <property type="entry name" value="Tubulin/FtsZ, GTPase domain"/>
    <property type="match status" value="1"/>
</dbReference>
<dbReference type="SUPFAM" id="SSF52490">
    <property type="entry name" value="Tubulin nucleotide-binding domain-like"/>
    <property type="match status" value="1"/>
</dbReference>
<name>A0A285UUQ5_9HYPH</name>
<keyword evidence="2" id="KW-1185">Reference proteome</keyword>
<protein>
    <recommendedName>
        <fullName evidence="3">Tubulin-like protein</fullName>
    </recommendedName>
</protein>
<organism evidence="1 2">
    <name type="scientific">Rhizobium subbaraonis</name>
    <dbReference type="NCBI Taxonomy" id="908946"/>
    <lineage>
        <taxon>Bacteria</taxon>
        <taxon>Pseudomonadati</taxon>
        <taxon>Pseudomonadota</taxon>
        <taxon>Alphaproteobacteria</taxon>
        <taxon>Hyphomicrobiales</taxon>
        <taxon>Rhizobiaceae</taxon>
        <taxon>Rhizobium/Agrobacterium group</taxon>
        <taxon>Rhizobium</taxon>
    </lineage>
</organism>
<reference evidence="1 2" key="1">
    <citation type="submission" date="2017-08" db="EMBL/GenBank/DDBJ databases">
        <authorList>
            <person name="de Groot N.N."/>
        </authorList>
    </citation>
    <scope>NUCLEOTIDE SEQUENCE [LARGE SCALE GENOMIC DNA]</scope>
    <source>
        <strain evidence="1 2">JC85</strain>
    </source>
</reference>
<evidence type="ECO:0008006" key="3">
    <source>
        <dbReference type="Google" id="ProtNLM"/>
    </source>
</evidence>
<evidence type="ECO:0000313" key="2">
    <source>
        <dbReference type="Proteomes" id="UP000219167"/>
    </source>
</evidence>
<gene>
    <name evidence="1" type="ORF">SAMN05892877_11673</name>
</gene>
<sequence>MTESKPTAAPEPHCVHVIGIGRTGAVYVEALLRTGEIEDNLMHEGTTFASLIVDVGDDHMQVANDYARSFKPRMASRGIPTDRYLHENVVLSTPEAGAVGKQLAAGLQLFASKVKEAKHPSTVFIACSLAGKTGSGMVVNIARELKKLGLGDNVRVAGVGQLSHSGDGEYSDSIDQTKALDEIDATCGAAENNPFTGGFYVVPTEHSWQRLTAYTTTGVKEVRRSFKQMVTNRFVADSFMRWAVSDNASHLIRMIKRCGGKLNMFGIAKFSHPGVQVLPGQARSIWDAVLQQWISFVPQYSGLKEGFKTDSVEVHIYAARDMRIDVMEAELKDVLVSNYLKQGSSDYQAYKNEFFDELTSYGNIILPSIGKKDLMAYDRSSG</sequence>
<dbReference type="EMBL" id="OBQD01000016">
    <property type="protein sequence ID" value="SOC45549.1"/>
    <property type="molecule type" value="Genomic_DNA"/>
</dbReference>